<dbReference type="PROSITE" id="PS00455">
    <property type="entry name" value="AMP_BINDING"/>
    <property type="match status" value="1"/>
</dbReference>
<dbReference type="EMBL" id="SOHL01000027">
    <property type="protein sequence ID" value="TFD68161.1"/>
    <property type="molecule type" value="Genomic_DNA"/>
</dbReference>
<dbReference type="Proteomes" id="UP000297983">
    <property type="component" value="Unassembled WGS sequence"/>
</dbReference>
<dbReference type="InterPro" id="IPR045851">
    <property type="entry name" value="AMP-bd_C_sf"/>
</dbReference>
<protein>
    <recommendedName>
        <fullName evidence="7">Long-chain fatty acid--CoA ligase</fullName>
    </recommendedName>
</protein>
<dbReference type="GO" id="GO:0006631">
    <property type="term" value="P:fatty acid metabolic process"/>
    <property type="evidence" value="ECO:0007669"/>
    <property type="project" value="TreeGrafter"/>
</dbReference>
<evidence type="ECO:0000256" key="2">
    <source>
        <dbReference type="ARBA" id="ARBA00022598"/>
    </source>
</evidence>
<keyword evidence="6" id="KW-1185">Reference proteome</keyword>
<dbReference type="PANTHER" id="PTHR43201">
    <property type="entry name" value="ACYL-COA SYNTHETASE"/>
    <property type="match status" value="1"/>
</dbReference>
<accession>A0A4V3ITN3</accession>
<evidence type="ECO:0000259" key="4">
    <source>
        <dbReference type="Pfam" id="PF13193"/>
    </source>
</evidence>
<feature type="domain" description="AMP-dependent synthetase/ligase" evidence="3">
    <location>
        <begin position="10"/>
        <end position="345"/>
    </location>
</feature>
<dbReference type="Pfam" id="PF00501">
    <property type="entry name" value="AMP-binding"/>
    <property type="match status" value="1"/>
</dbReference>
<dbReference type="InterPro" id="IPR000873">
    <property type="entry name" value="AMP-dep_synth/lig_dom"/>
</dbReference>
<dbReference type="SUPFAM" id="SSF56801">
    <property type="entry name" value="Acetyl-CoA synthetase-like"/>
    <property type="match status" value="1"/>
</dbReference>
<dbReference type="InterPro" id="IPR025110">
    <property type="entry name" value="AMP-bd_C"/>
</dbReference>
<dbReference type="Gene3D" id="3.40.50.12780">
    <property type="entry name" value="N-terminal domain of ligase-like"/>
    <property type="match status" value="1"/>
</dbReference>
<evidence type="ECO:0000313" key="5">
    <source>
        <dbReference type="EMBL" id="TFD68161.1"/>
    </source>
</evidence>
<comment type="similarity">
    <text evidence="1">Belongs to the ATP-dependent AMP-binding enzyme family.</text>
</comment>
<dbReference type="InterPro" id="IPR042099">
    <property type="entry name" value="ANL_N_sf"/>
</dbReference>
<name>A0A4V3ITN3_9MICO</name>
<dbReference type="Gene3D" id="3.30.300.30">
    <property type="match status" value="1"/>
</dbReference>
<comment type="caution">
    <text evidence="5">The sequence shown here is derived from an EMBL/GenBank/DDBJ whole genome shotgun (WGS) entry which is preliminary data.</text>
</comment>
<feature type="domain" description="AMP-binding enzyme C-terminal" evidence="4">
    <location>
        <begin position="394"/>
        <end position="469"/>
    </location>
</feature>
<proteinExistence type="inferred from homology"/>
<evidence type="ECO:0000259" key="3">
    <source>
        <dbReference type="Pfam" id="PF00501"/>
    </source>
</evidence>
<evidence type="ECO:0000256" key="1">
    <source>
        <dbReference type="ARBA" id="ARBA00006432"/>
    </source>
</evidence>
<dbReference type="Pfam" id="PF13193">
    <property type="entry name" value="AMP-binding_C"/>
    <property type="match status" value="1"/>
</dbReference>
<sequence length="486" mass="52351">MNRALPILDWAFSQPEKACLVTDERSYSYREVSLAIQQVAASLTSAVGIGTRVGLFIDSTPNFIVYQHAVFYLGGIVMPLNRALTEQEVVEVVTLVGLTLVVSDTSLGLPDGVMNIVVTGEFDVPPPGAAIPAPAVLSPEAGACLLQTSGSTGHPKGVLLSMGNLSSNYDATYRWIGIGKADRILLTLPVFNTYALNQGINMMAMTGATLRLVRRFSPERLQEIMNEFQPTFIPLVPTMVTRLHQAGVRFGGEVRVGIGAAASPSQISADAWAVFPRAHIYFGYGLTEATAIVSTNHVGTKENNTGDYLSAGEVVPGMRVTIRDPSGEDARGEVLVWGGAVFSDYVGTAEPRPVEDGWLLTGDIGLFDKKRRLHIVDRKRELIIRGGQNIYPGEIERVLSSHPAVSEAAAVARVDADFGEVPVVFVVLRRGENVSGAELLTWAATQLAGFKVPQDVFVIDVMPKTPTGKIRKLDLRRGLEVQNALS</sequence>
<evidence type="ECO:0008006" key="7">
    <source>
        <dbReference type="Google" id="ProtNLM"/>
    </source>
</evidence>
<gene>
    <name evidence="5" type="ORF">E3T50_13335</name>
</gene>
<dbReference type="RefSeq" id="WP_134552545.1">
    <property type="nucleotide sequence ID" value="NZ_SOHL01000027.1"/>
</dbReference>
<dbReference type="InterPro" id="IPR020845">
    <property type="entry name" value="AMP-binding_CS"/>
</dbReference>
<keyword evidence="2" id="KW-0436">Ligase</keyword>
<organism evidence="5 6">
    <name type="scientific">Cryobacterium gelidum</name>
    <dbReference type="NCBI Taxonomy" id="1259164"/>
    <lineage>
        <taxon>Bacteria</taxon>
        <taxon>Bacillati</taxon>
        <taxon>Actinomycetota</taxon>
        <taxon>Actinomycetes</taxon>
        <taxon>Micrococcales</taxon>
        <taxon>Microbacteriaceae</taxon>
        <taxon>Cryobacterium</taxon>
    </lineage>
</organism>
<dbReference type="PANTHER" id="PTHR43201:SF5">
    <property type="entry name" value="MEDIUM-CHAIN ACYL-COA LIGASE ACSF2, MITOCHONDRIAL"/>
    <property type="match status" value="1"/>
</dbReference>
<dbReference type="GO" id="GO:0031956">
    <property type="term" value="F:medium-chain fatty acid-CoA ligase activity"/>
    <property type="evidence" value="ECO:0007669"/>
    <property type="project" value="TreeGrafter"/>
</dbReference>
<reference evidence="5 6" key="1">
    <citation type="submission" date="2019-03" db="EMBL/GenBank/DDBJ databases">
        <title>Genomics of glacier-inhabiting Cryobacterium strains.</title>
        <authorList>
            <person name="Liu Q."/>
            <person name="Xin Y.-H."/>
        </authorList>
    </citation>
    <scope>NUCLEOTIDE SEQUENCE [LARGE SCALE GENOMIC DNA]</scope>
    <source>
        <strain evidence="5 6">Hz16</strain>
    </source>
</reference>
<evidence type="ECO:0000313" key="6">
    <source>
        <dbReference type="Proteomes" id="UP000297983"/>
    </source>
</evidence>
<dbReference type="AlphaFoldDB" id="A0A4V3ITN3"/>